<dbReference type="Gene3D" id="2.120.10.30">
    <property type="entry name" value="TolB, C-terminal domain"/>
    <property type="match status" value="1"/>
</dbReference>
<dbReference type="PANTHER" id="PTHR13833:SF71">
    <property type="entry name" value="NHL DOMAIN-CONTAINING PROTEIN"/>
    <property type="match status" value="1"/>
</dbReference>
<dbReference type="EMBL" id="CAIT01000006">
    <property type="protein sequence ID" value="CCH52805.1"/>
    <property type="molecule type" value="Genomic_DNA"/>
</dbReference>
<dbReference type="eggNOG" id="COG5184">
    <property type="taxonomic scope" value="Bacteria"/>
</dbReference>
<accession>I2GFY0</accession>
<evidence type="ECO:0000313" key="2">
    <source>
        <dbReference type="EMBL" id="CCH52805.1"/>
    </source>
</evidence>
<dbReference type="Gene3D" id="2.60.40.10">
    <property type="entry name" value="Immunoglobulins"/>
    <property type="match status" value="2"/>
</dbReference>
<dbReference type="InterPro" id="IPR013783">
    <property type="entry name" value="Ig-like_fold"/>
</dbReference>
<evidence type="ECO:0000313" key="3">
    <source>
        <dbReference type="Proteomes" id="UP000009309"/>
    </source>
</evidence>
<dbReference type="CDD" id="cd00102">
    <property type="entry name" value="IPT"/>
    <property type="match status" value="1"/>
</dbReference>
<dbReference type="SUPFAM" id="SSF75011">
    <property type="entry name" value="3-carboxy-cis,cis-mucoante lactonizing enzyme"/>
    <property type="match status" value="1"/>
</dbReference>
<protein>
    <submittedName>
        <fullName evidence="2">Pre-peptidase C-terminal domain-containing protein</fullName>
    </submittedName>
</protein>
<gene>
    <name evidence="2" type="ORF">BN8_01834</name>
</gene>
<reference evidence="2 3" key="1">
    <citation type="journal article" date="2012" name="J. Bacteriol.">
        <title>Genome Sequence of the Filamentous Bacterium Fibrisoma limi BUZ 3T.</title>
        <authorList>
            <person name="Filippini M."/>
            <person name="Qi W."/>
            <person name="Jaenicke S."/>
            <person name="Goesmann A."/>
            <person name="Smits T.H."/>
            <person name="Bagheri H.C."/>
        </authorList>
    </citation>
    <scope>NUCLEOTIDE SEQUENCE [LARGE SCALE GENOMIC DNA]</scope>
    <source>
        <strain evidence="3">BUZ 3T</strain>
    </source>
</reference>
<name>I2GFY0_9BACT</name>
<keyword evidence="3" id="KW-1185">Reference proteome</keyword>
<dbReference type="eggNOG" id="COG3391">
    <property type="taxonomic scope" value="Bacteria"/>
</dbReference>
<dbReference type="InterPro" id="IPR002909">
    <property type="entry name" value="IPT_dom"/>
</dbReference>
<feature type="domain" description="IPT/TIG" evidence="1">
    <location>
        <begin position="15"/>
        <end position="89"/>
    </location>
</feature>
<comment type="caution">
    <text evidence="2">The sequence shown here is derived from an EMBL/GenBank/DDBJ whole genome shotgun (WGS) entry which is preliminary data.</text>
</comment>
<dbReference type="PANTHER" id="PTHR13833">
    <property type="match status" value="1"/>
</dbReference>
<dbReference type="Proteomes" id="UP000009309">
    <property type="component" value="Unassembled WGS sequence"/>
</dbReference>
<dbReference type="InterPro" id="IPR014756">
    <property type="entry name" value="Ig_E-set"/>
</dbReference>
<dbReference type="Pfam" id="PF01833">
    <property type="entry name" value="TIG"/>
    <property type="match status" value="2"/>
</dbReference>
<proteinExistence type="predicted"/>
<dbReference type="InterPro" id="IPR011042">
    <property type="entry name" value="6-blade_b-propeller_TolB-like"/>
</dbReference>
<dbReference type="STRING" id="1185876.BN8_01834"/>
<dbReference type="SUPFAM" id="SSF81296">
    <property type="entry name" value="E set domains"/>
    <property type="match status" value="2"/>
</dbReference>
<organism evidence="2 3">
    <name type="scientific">Fibrisoma limi BUZ 3</name>
    <dbReference type="NCBI Taxonomy" id="1185876"/>
    <lineage>
        <taxon>Bacteria</taxon>
        <taxon>Pseudomonadati</taxon>
        <taxon>Bacteroidota</taxon>
        <taxon>Cytophagia</taxon>
        <taxon>Cytophagales</taxon>
        <taxon>Spirosomataceae</taxon>
        <taxon>Fibrisoma</taxon>
    </lineage>
</organism>
<sequence>MGGSCKKEEAPQPFSIDGFDPKLGTANTVVTIQGVGFATTPAENVVKFGGVAATVQTAGQSQLVVVVPVGAKTGKITVETGGRIATSADDFVVPVGPVPVTIKPLSAQEGDEVVITGYNLNNNPSVSFNGVKATQVNSQSNSQLTVTVPDGATTGKITLEANGVTNTSPQDFTVVVPTEAKALVTKLAGIPAYPTAGADGVRMTLATDNKALYITGPGQNTVYKMDLTTLGVAPFQSVPGRPLGIAAYSDVMLVSDRDGYFYTYRFGNFTKTSNGNFPNTAYTVRPNLSGGFIAASFTNELSNVTWSTAGGNTASSYTSSILNSQLKGIPNDANTMLASNGKSMFVFANQTLWKLNGNSLQQVAGSPGQVGYQDGKGASARFQDGGYARGNAIAADGDDNVYVADYGCGCIRKIDKEGNVTTVAGNKNASNRVGRGHRMRFRFDSWDMVISPDGILYVIATNDVSSQTLRNAVYKVTFDK</sequence>
<dbReference type="AlphaFoldDB" id="I2GFY0"/>
<feature type="domain" description="IPT/TIG" evidence="1">
    <location>
        <begin position="100"/>
        <end position="173"/>
    </location>
</feature>
<evidence type="ECO:0000259" key="1">
    <source>
        <dbReference type="Pfam" id="PF01833"/>
    </source>
</evidence>